<name>A0A9P5PUV3_9AGAR</name>
<keyword evidence="3" id="KW-1185">Reference proteome</keyword>
<reference evidence="2" key="1">
    <citation type="submission" date="2020-11" db="EMBL/GenBank/DDBJ databases">
        <authorList>
            <consortium name="DOE Joint Genome Institute"/>
            <person name="Ahrendt S."/>
            <person name="Riley R."/>
            <person name="Andreopoulos W."/>
            <person name="Labutti K."/>
            <person name="Pangilinan J."/>
            <person name="Ruiz-Duenas F.J."/>
            <person name="Barrasa J.M."/>
            <person name="Sanchez-Garcia M."/>
            <person name="Camarero S."/>
            <person name="Miyauchi S."/>
            <person name="Serrano A."/>
            <person name="Linde D."/>
            <person name="Babiker R."/>
            <person name="Drula E."/>
            <person name="Ayuso-Fernandez I."/>
            <person name="Pacheco R."/>
            <person name="Padilla G."/>
            <person name="Ferreira P."/>
            <person name="Barriuso J."/>
            <person name="Kellner H."/>
            <person name="Castanera R."/>
            <person name="Alfaro M."/>
            <person name="Ramirez L."/>
            <person name="Pisabarro A.G."/>
            <person name="Kuo A."/>
            <person name="Tritt A."/>
            <person name="Lipzen A."/>
            <person name="He G."/>
            <person name="Yan M."/>
            <person name="Ng V."/>
            <person name="Cullen D."/>
            <person name="Martin F."/>
            <person name="Rosso M.-N."/>
            <person name="Henrissat B."/>
            <person name="Hibbett D."/>
            <person name="Martinez A.T."/>
            <person name="Grigoriev I.V."/>
        </authorList>
    </citation>
    <scope>NUCLEOTIDE SEQUENCE</scope>
    <source>
        <strain evidence="2">AH 40177</strain>
    </source>
</reference>
<sequence>MIYYRKEFRSVFDLLETMHIHMKKVVDGTAFGSFAPWRSEDPLAAGKPDIAEHIKQLNIPCLYGDTKPLLLLHESGSFQSDPKLNERLEQIFSPTRNTFLVNSSGTGKTRLLYEGLCKSWGLFFTAAVDSYMLGSTDIDVLVQKLPFSRMFTFPLEDEADYEYKISTNGEIARREFGQTLLARLLVFKLFVDLMAKGEIEEVHKSRWFLAQIRPLVFGVNYESLAPELCRSLVSDALLADCISQCLEDIAAVFSRKPKDPHFFVVLDESTVMAESLADAFRDAHGPHPVLKEILETWDFHLRNKPVTIVAAGTHISRMYSREEKWNQWQWISSIGAFSTIEDQQQYDLKFLLRAWLILLLVSIFCIVCGYGFAGDIVSLRHSSPQSRMDSRFQIIF</sequence>
<dbReference type="EMBL" id="JADNRY010000060">
    <property type="protein sequence ID" value="KAF9068515.1"/>
    <property type="molecule type" value="Genomic_DNA"/>
</dbReference>
<proteinExistence type="predicted"/>
<keyword evidence="1" id="KW-1133">Transmembrane helix</keyword>
<dbReference type="OrthoDB" id="2393824at2759"/>
<evidence type="ECO:0000256" key="1">
    <source>
        <dbReference type="SAM" id="Phobius"/>
    </source>
</evidence>
<keyword evidence="1" id="KW-0812">Transmembrane</keyword>
<organism evidence="2 3">
    <name type="scientific">Rhodocollybia butyracea</name>
    <dbReference type="NCBI Taxonomy" id="206335"/>
    <lineage>
        <taxon>Eukaryota</taxon>
        <taxon>Fungi</taxon>
        <taxon>Dikarya</taxon>
        <taxon>Basidiomycota</taxon>
        <taxon>Agaricomycotina</taxon>
        <taxon>Agaricomycetes</taxon>
        <taxon>Agaricomycetidae</taxon>
        <taxon>Agaricales</taxon>
        <taxon>Marasmiineae</taxon>
        <taxon>Omphalotaceae</taxon>
        <taxon>Rhodocollybia</taxon>
    </lineage>
</organism>
<evidence type="ECO:0000313" key="3">
    <source>
        <dbReference type="Proteomes" id="UP000772434"/>
    </source>
</evidence>
<protein>
    <submittedName>
        <fullName evidence="2">Uncharacterized protein</fullName>
    </submittedName>
</protein>
<dbReference type="Proteomes" id="UP000772434">
    <property type="component" value="Unassembled WGS sequence"/>
</dbReference>
<comment type="caution">
    <text evidence="2">The sequence shown here is derived from an EMBL/GenBank/DDBJ whole genome shotgun (WGS) entry which is preliminary data.</text>
</comment>
<dbReference type="AlphaFoldDB" id="A0A9P5PUV3"/>
<feature type="transmembrane region" description="Helical" evidence="1">
    <location>
        <begin position="350"/>
        <end position="373"/>
    </location>
</feature>
<keyword evidence="1" id="KW-0472">Membrane</keyword>
<accession>A0A9P5PUV3</accession>
<gene>
    <name evidence="2" type="ORF">BDP27DRAFT_816497</name>
</gene>
<evidence type="ECO:0000313" key="2">
    <source>
        <dbReference type="EMBL" id="KAF9068515.1"/>
    </source>
</evidence>